<dbReference type="SUPFAM" id="SSF55729">
    <property type="entry name" value="Acyl-CoA N-acyltransferases (Nat)"/>
    <property type="match status" value="1"/>
</dbReference>
<dbReference type="InterPro" id="IPR016181">
    <property type="entry name" value="Acyl_CoA_acyltransferase"/>
</dbReference>
<dbReference type="PANTHER" id="PTHR13947:SF37">
    <property type="entry name" value="LD18367P"/>
    <property type="match status" value="1"/>
</dbReference>
<protein>
    <submittedName>
        <fullName evidence="3">GNAT superfamily N-acetyltransferase</fullName>
    </submittedName>
</protein>
<sequence length="165" mass="18071">MPTQSSQPPEIRIAVLDGPDGEVVGDLVRTYLLHTEHEKVERGLAQPTEHGALPSAYRGEADDPALAYAGSHVLVAELDSRVVGVVVVKPGDEATELKRLWTDPGVRGRGVGSALLEAAIAITPGTIRLSVWDWRPDPIRLYESRGFTRVPSWEARERLVCMERS</sequence>
<dbReference type="Proteomes" id="UP001239085">
    <property type="component" value="Unassembled WGS sequence"/>
</dbReference>
<accession>A0ABU0P771</accession>
<dbReference type="EMBL" id="JAUSXK010000001">
    <property type="protein sequence ID" value="MDQ0642742.1"/>
    <property type="molecule type" value="Genomic_DNA"/>
</dbReference>
<dbReference type="Pfam" id="PF13508">
    <property type="entry name" value="Acetyltransf_7"/>
    <property type="match status" value="1"/>
</dbReference>
<dbReference type="CDD" id="cd04301">
    <property type="entry name" value="NAT_SF"/>
    <property type="match status" value="1"/>
</dbReference>
<evidence type="ECO:0000259" key="2">
    <source>
        <dbReference type="PROSITE" id="PS51186"/>
    </source>
</evidence>
<proteinExistence type="predicted"/>
<gene>
    <name evidence="3" type="ORF">QFZ46_000902</name>
</gene>
<dbReference type="InterPro" id="IPR050769">
    <property type="entry name" value="NAT_camello-type"/>
</dbReference>
<dbReference type="Gene3D" id="3.40.630.30">
    <property type="match status" value="1"/>
</dbReference>
<evidence type="ECO:0000313" key="3">
    <source>
        <dbReference type="EMBL" id="MDQ0642742.1"/>
    </source>
</evidence>
<name>A0ABU0P771_9MICO</name>
<keyword evidence="4" id="KW-1185">Reference proteome</keyword>
<keyword evidence="1" id="KW-0808">Transferase</keyword>
<reference evidence="3 4" key="1">
    <citation type="submission" date="2023-07" db="EMBL/GenBank/DDBJ databases">
        <title>Comparative genomics of wheat-associated soil bacteria to identify genetic determinants of phenazine resistance.</title>
        <authorList>
            <person name="Mouncey N."/>
        </authorList>
    </citation>
    <scope>NUCLEOTIDE SEQUENCE [LARGE SCALE GENOMIC DNA]</scope>
    <source>
        <strain evidence="3 4">W2I7</strain>
    </source>
</reference>
<evidence type="ECO:0000256" key="1">
    <source>
        <dbReference type="ARBA" id="ARBA00022679"/>
    </source>
</evidence>
<organism evidence="3 4">
    <name type="scientific">Microbacterium murale</name>
    <dbReference type="NCBI Taxonomy" id="1081040"/>
    <lineage>
        <taxon>Bacteria</taxon>
        <taxon>Bacillati</taxon>
        <taxon>Actinomycetota</taxon>
        <taxon>Actinomycetes</taxon>
        <taxon>Micrococcales</taxon>
        <taxon>Microbacteriaceae</taxon>
        <taxon>Microbacterium</taxon>
    </lineage>
</organism>
<feature type="domain" description="N-acetyltransferase" evidence="2">
    <location>
        <begin position="26"/>
        <end position="165"/>
    </location>
</feature>
<comment type="caution">
    <text evidence="3">The sequence shown here is derived from an EMBL/GenBank/DDBJ whole genome shotgun (WGS) entry which is preliminary data.</text>
</comment>
<evidence type="ECO:0000313" key="4">
    <source>
        <dbReference type="Proteomes" id="UP001239085"/>
    </source>
</evidence>
<dbReference type="PANTHER" id="PTHR13947">
    <property type="entry name" value="GNAT FAMILY N-ACETYLTRANSFERASE"/>
    <property type="match status" value="1"/>
</dbReference>
<dbReference type="PROSITE" id="PS51186">
    <property type="entry name" value="GNAT"/>
    <property type="match status" value="1"/>
</dbReference>
<dbReference type="InterPro" id="IPR000182">
    <property type="entry name" value="GNAT_dom"/>
</dbReference>